<dbReference type="PANTHER" id="PTHR28154:SF1">
    <property type="entry name" value="CELL WALL SYNTHESIS PROTEIN KNH1-RELATED"/>
    <property type="match status" value="1"/>
</dbReference>
<reference evidence="5" key="1">
    <citation type="submission" date="2021-02" db="EMBL/GenBank/DDBJ databases">
        <title>Psilocybe cubensis genome.</title>
        <authorList>
            <person name="Mckernan K.J."/>
            <person name="Crawford S."/>
            <person name="Trippe A."/>
            <person name="Kane L.T."/>
            <person name="Mclaughlin S."/>
        </authorList>
    </citation>
    <scope>NUCLEOTIDE SEQUENCE [LARGE SCALE GENOMIC DNA]</scope>
    <source>
        <strain evidence="5">MGC-MH-2018</strain>
    </source>
</reference>
<protein>
    <recommendedName>
        <fullName evidence="4">Yeast cell wall synthesis Kre9/Knh1-like N-terminal domain-containing protein</fullName>
    </recommendedName>
</protein>
<dbReference type="GO" id="GO:0006078">
    <property type="term" value="P:(1-&gt;6)-beta-D-glucan biosynthetic process"/>
    <property type="evidence" value="ECO:0007669"/>
    <property type="project" value="InterPro"/>
</dbReference>
<dbReference type="GO" id="GO:0042546">
    <property type="term" value="P:cell wall biogenesis"/>
    <property type="evidence" value="ECO:0007669"/>
    <property type="project" value="InterPro"/>
</dbReference>
<dbReference type="InterPro" id="IPR045328">
    <property type="entry name" value="Kre9/Knh1"/>
</dbReference>
<dbReference type="PANTHER" id="PTHR28154">
    <property type="entry name" value="CELL WALL SYNTHESIS PROTEIN KNH1-RELATED"/>
    <property type="match status" value="1"/>
</dbReference>
<sequence>MFSKVFVALTLASTAFATVFVTAPVASSTFSAGKENTIRWQESGEAPTLAEFGPARISIYAGNSQQQTLLQAIETNIDVSKESSVTFTPDASIGPNGSEYFIRFESLSLKDDKQPQFPALAFSAKFTLEGMTGVFNATVASQIAGQATAPLASVRPASTTASATSSATSKASTSASTSATSTPSSGAMAINAGFAGALLSALIGATMF</sequence>
<comment type="caution">
    <text evidence="5">The sequence shown here is derived from an EMBL/GenBank/DDBJ whole genome shotgun (WGS) entry which is preliminary data.</text>
</comment>
<feature type="signal peptide" evidence="3">
    <location>
        <begin position="1"/>
        <end position="17"/>
    </location>
</feature>
<accession>A0A8H7XUB8</accession>
<proteinExistence type="predicted"/>
<dbReference type="EMBL" id="JAFIQS010000009">
    <property type="protein sequence ID" value="KAG5165879.1"/>
    <property type="molecule type" value="Genomic_DNA"/>
</dbReference>
<dbReference type="Pfam" id="PF10342">
    <property type="entry name" value="Kre9_KNH"/>
    <property type="match status" value="1"/>
</dbReference>
<dbReference type="AlphaFoldDB" id="A0A8H7XUB8"/>
<keyword evidence="1 3" id="KW-0732">Signal</keyword>
<feature type="domain" description="Yeast cell wall synthesis Kre9/Knh1-like N-terminal" evidence="4">
    <location>
        <begin position="24"/>
        <end position="114"/>
    </location>
</feature>
<dbReference type="OrthoDB" id="2432613at2759"/>
<feature type="region of interest" description="Disordered" evidence="2">
    <location>
        <begin position="162"/>
        <end position="184"/>
    </location>
</feature>
<evidence type="ECO:0000313" key="5">
    <source>
        <dbReference type="EMBL" id="KAG5165879.1"/>
    </source>
</evidence>
<name>A0A8H7XUB8_PSICU</name>
<evidence type="ECO:0000256" key="3">
    <source>
        <dbReference type="SAM" id="SignalP"/>
    </source>
</evidence>
<evidence type="ECO:0000256" key="1">
    <source>
        <dbReference type="ARBA" id="ARBA00022729"/>
    </source>
</evidence>
<feature type="chain" id="PRO_5034947247" description="Yeast cell wall synthesis Kre9/Knh1-like N-terminal domain-containing protein" evidence="3">
    <location>
        <begin position="18"/>
        <end position="208"/>
    </location>
</feature>
<evidence type="ECO:0000259" key="4">
    <source>
        <dbReference type="Pfam" id="PF10342"/>
    </source>
</evidence>
<organism evidence="5">
    <name type="scientific">Psilocybe cubensis</name>
    <name type="common">Psychedelic mushroom</name>
    <name type="synonym">Stropharia cubensis</name>
    <dbReference type="NCBI Taxonomy" id="181762"/>
    <lineage>
        <taxon>Eukaryota</taxon>
        <taxon>Fungi</taxon>
        <taxon>Dikarya</taxon>
        <taxon>Basidiomycota</taxon>
        <taxon>Agaricomycotina</taxon>
        <taxon>Agaricomycetes</taxon>
        <taxon>Agaricomycetidae</taxon>
        <taxon>Agaricales</taxon>
        <taxon>Agaricineae</taxon>
        <taxon>Strophariaceae</taxon>
        <taxon>Psilocybe</taxon>
    </lineage>
</organism>
<evidence type="ECO:0000256" key="2">
    <source>
        <dbReference type="SAM" id="MobiDB-lite"/>
    </source>
</evidence>
<dbReference type="InterPro" id="IPR018466">
    <property type="entry name" value="Kre9/Knh1-like_N"/>
</dbReference>
<gene>
    <name evidence="5" type="ORF">JR316_009465</name>
</gene>